<dbReference type="PANTHER" id="PTHR24421">
    <property type="entry name" value="NITRATE/NITRITE SENSOR PROTEIN NARX-RELATED"/>
    <property type="match status" value="1"/>
</dbReference>
<dbReference type="Pfam" id="PF07730">
    <property type="entry name" value="HisKA_3"/>
    <property type="match status" value="1"/>
</dbReference>
<evidence type="ECO:0000256" key="1">
    <source>
        <dbReference type="ARBA" id="ARBA00000085"/>
    </source>
</evidence>
<evidence type="ECO:0000256" key="9">
    <source>
        <dbReference type="SAM" id="Coils"/>
    </source>
</evidence>
<dbReference type="RefSeq" id="WP_203671955.1">
    <property type="nucleotide sequence ID" value="NZ_BONP01000004.1"/>
</dbReference>
<dbReference type="Proteomes" id="UP000614741">
    <property type="component" value="Unassembled WGS sequence"/>
</dbReference>
<dbReference type="EC" id="2.7.13.3" evidence="2"/>
<dbReference type="InterPro" id="IPR003594">
    <property type="entry name" value="HATPase_dom"/>
</dbReference>
<evidence type="ECO:0000256" key="4">
    <source>
        <dbReference type="ARBA" id="ARBA00022679"/>
    </source>
</evidence>
<keyword evidence="7" id="KW-0067">ATP-binding</keyword>
<evidence type="ECO:0000256" key="3">
    <source>
        <dbReference type="ARBA" id="ARBA00022553"/>
    </source>
</evidence>
<dbReference type="InterPro" id="IPR011712">
    <property type="entry name" value="Sig_transdc_His_kin_sub3_dim/P"/>
</dbReference>
<dbReference type="EMBL" id="BONP01000004">
    <property type="protein sequence ID" value="GIG39339.1"/>
    <property type="molecule type" value="Genomic_DNA"/>
</dbReference>
<keyword evidence="6" id="KW-0418">Kinase</keyword>
<keyword evidence="15" id="KW-1185">Reference proteome</keyword>
<evidence type="ECO:0000256" key="7">
    <source>
        <dbReference type="ARBA" id="ARBA00022840"/>
    </source>
</evidence>
<evidence type="ECO:0000256" key="8">
    <source>
        <dbReference type="ARBA" id="ARBA00023012"/>
    </source>
</evidence>
<evidence type="ECO:0000256" key="2">
    <source>
        <dbReference type="ARBA" id="ARBA00012438"/>
    </source>
</evidence>
<dbReference type="SUPFAM" id="SSF55874">
    <property type="entry name" value="ATPase domain of HSP90 chaperone/DNA topoisomerase II/histidine kinase"/>
    <property type="match status" value="1"/>
</dbReference>
<dbReference type="InterPro" id="IPR036890">
    <property type="entry name" value="HATPase_C_sf"/>
</dbReference>
<feature type="domain" description="Histidine kinase/HSP90-like ATPase" evidence="12">
    <location>
        <begin position="307"/>
        <end position="401"/>
    </location>
</feature>
<keyword evidence="11" id="KW-1133">Transmembrane helix</keyword>
<organism evidence="14 15">
    <name type="scientific">Cellulomonas phragmiteti</name>
    <dbReference type="NCBI Taxonomy" id="478780"/>
    <lineage>
        <taxon>Bacteria</taxon>
        <taxon>Bacillati</taxon>
        <taxon>Actinomycetota</taxon>
        <taxon>Actinomycetes</taxon>
        <taxon>Micrococcales</taxon>
        <taxon>Cellulomonadaceae</taxon>
        <taxon>Cellulomonas</taxon>
    </lineage>
</organism>
<evidence type="ECO:0000256" key="5">
    <source>
        <dbReference type="ARBA" id="ARBA00022741"/>
    </source>
</evidence>
<keyword evidence="9" id="KW-0175">Coiled coil</keyword>
<dbReference type="Gene3D" id="3.30.565.10">
    <property type="entry name" value="Histidine kinase-like ATPase, C-terminal domain"/>
    <property type="match status" value="1"/>
</dbReference>
<accession>A0ABQ4DJ12</accession>
<evidence type="ECO:0000259" key="12">
    <source>
        <dbReference type="Pfam" id="PF02518"/>
    </source>
</evidence>
<dbReference type="Pfam" id="PF02518">
    <property type="entry name" value="HATPase_c"/>
    <property type="match status" value="1"/>
</dbReference>
<comment type="caution">
    <text evidence="14">The sequence shown here is derived from an EMBL/GenBank/DDBJ whole genome shotgun (WGS) entry which is preliminary data.</text>
</comment>
<keyword evidence="3" id="KW-0597">Phosphoprotein</keyword>
<dbReference type="CDD" id="cd16917">
    <property type="entry name" value="HATPase_UhpB-NarQ-NarX-like"/>
    <property type="match status" value="1"/>
</dbReference>
<feature type="transmembrane region" description="Helical" evidence="11">
    <location>
        <begin position="20"/>
        <end position="37"/>
    </location>
</feature>
<comment type="catalytic activity">
    <reaction evidence="1">
        <text>ATP + protein L-histidine = ADP + protein N-phospho-L-histidine.</text>
        <dbReference type="EC" id="2.7.13.3"/>
    </reaction>
</comment>
<gene>
    <name evidence="14" type="ORF">Cph01nite_11010</name>
</gene>
<evidence type="ECO:0000313" key="14">
    <source>
        <dbReference type="EMBL" id="GIG39339.1"/>
    </source>
</evidence>
<feature type="transmembrane region" description="Helical" evidence="11">
    <location>
        <begin position="117"/>
        <end position="138"/>
    </location>
</feature>
<keyword evidence="5" id="KW-0547">Nucleotide-binding</keyword>
<sequence>MDEVRGVVGWIRRRPAVADLLLGAGLGLAFVAGPVAAPDWLSDGTPVDLTLTAPGIALTVLAAVALTQRRRRPAAALVVVTTATAASMAGGWQAHLAPLALVLVMYGFTVRSPRTRALAAAGVASITVGIGGVVAGVLRDDWERLDTIVLLVWTSTAIALAVQARRATIAALEDRARRAEESREATARRRVAEERVTIARELHDVIAHHVAVMSVQSGVAEHLLERDPVAARAALGHVRGAARAVLSELQSVLGVLRQDEAAVPTAPAPGLSGLEGLIDSFRATGTPLETRIPDLLPVLPPAADVAAFRLVQEALTNVQKHAARAPTTVRVEVDGDSIVVAVTNSRPPTREPGGWDVADPGAGSGLGLIGMRERVMAAGGRLETGPTPDGGFDVTARLPLTQEDP</sequence>
<feature type="transmembrane region" description="Helical" evidence="11">
    <location>
        <begin position="49"/>
        <end position="67"/>
    </location>
</feature>
<feature type="coiled-coil region" evidence="9">
    <location>
        <begin position="162"/>
        <end position="189"/>
    </location>
</feature>
<dbReference type="InterPro" id="IPR050482">
    <property type="entry name" value="Sensor_HK_TwoCompSys"/>
</dbReference>
<keyword evidence="8" id="KW-0902">Two-component regulatory system</keyword>
<feature type="transmembrane region" description="Helical" evidence="11">
    <location>
        <begin position="145"/>
        <end position="162"/>
    </location>
</feature>
<keyword evidence="11" id="KW-0812">Transmembrane</keyword>
<evidence type="ECO:0000256" key="6">
    <source>
        <dbReference type="ARBA" id="ARBA00022777"/>
    </source>
</evidence>
<name>A0ABQ4DJ12_9CELL</name>
<protein>
    <recommendedName>
        <fullName evidence="2">histidine kinase</fullName>
        <ecNumber evidence="2">2.7.13.3</ecNumber>
    </recommendedName>
</protein>
<feature type="region of interest" description="Disordered" evidence="10">
    <location>
        <begin position="382"/>
        <end position="405"/>
    </location>
</feature>
<feature type="domain" description="Signal transduction histidine kinase subgroup 3 dimerisation and phosphoacceptor" evidence="13">
    <location>
        <begin position="194"/>
        <end position="259"/>
    </location>
</feature>
<evidence type="ECO:0000313" key="15">
    <source>
        <dbReference type="Proteomes" id="UP000614741"/>
    </source>
</evidence>
<proteinExistence type="predicted"/>
<evidence type="ECO:0000256" key="10">
    <source>
        <dbReference type="SAM" id="MobiDB-lite"/>
    </source>
</evidence>
<feature type="transmembrane region" description="Helical" evidence="11">
    <location>
        <begin position="74"/>
        <end position="97"/>
    </location>
</feature>
<reference evidence="14 15" key="1">
    <citation type="submission" date="2021-01" db="EMBL/GenBank/DDBJ databases">
        <title>Whole genome shotgun sequence of Cellulomonas phragmiteti NBRC 110785.</title>
        <authorList>
            <person name="Komaki H."/>
            <person name="Tamura T."/>
        </authorList>
    </citation>
    <scope>NUCLEOTIDE SEQUENCE [LARGE SCALE GENOMIC DNA]</scope>
    <source>
        <strain evidence="14 15">NBRC 110785</strain>
    </source>
</reference>
<keyword evidence="11" id="KW-0472">Membrane</keyword>
<evidence type="ECO:0000256" key="11">
    <source>
        <dbReference type="SAM" id="Phobius"/>
    </source>
</evidence>
<keyword evidence="4" id="KW-0808">Transferase</keyword>
<dbReference type="PANTHER" id="PTHR24421:SF10">
    <property type="entry name" value="NITRATE_NITRITE SENSOR PROTEIN NARQ"/>
    <property type="match status" value="1"/>
</dbReference>
<dbReference type="Gene3D" id="1.20.5.1930">
    <property type="match status" value="1"/>
</dbReference>
<evidence type="ECO:0000259" key="13">
    <source>
        <dbReference type="Pfam" id="PF07730"/>
    </source>
</evidence>